<comment type="caution">
    <text evidence="1">The sequence shown here is derived from an EMBL/GenBank/DDBJ whole genome shotgun (WGS) entry which is preliminary data.</text>
</comment>
<dbReference type="Proteomes" id="UP000789860">
    <property type="component" value="Unassembled WGS sequence"/>
</dbReference>
<proteinExistence type="predicted"/>
<feature type="non-terminal residue" evidence="1">
    <location>
        <position position="57"/>
    </location>
</feature>
<keyword evidence="2" id="KW-1185">Reference proteome</keyword>
<sequence length="57" mass="6802">MLTLLTLSIFSYEELEEEELIPLYKKPKDKQIHLFEELDNNKLISLESKTSELFQTK</sequence>
<accession>A0ACA9K142</accession>
<dbReference type="EMBL" id="CAJVPM010000498">
    <property type="protein sequence ID" value="CAG8445771.1"/>
    <property type="molecule type" value="Genomic_DNA"/>
</dbReference>
<protein>
    <submittedName>
        <fullName evidence="1">1284_t:CDS:1</fullName>
    </submittedName>
</protein>
<gene>
    <name evidence="1" type="ORF">SCALOS_LOCUS915</name>
</gene>
<evidence type="ECO:0000313" key="1">
    <source>
        <dbReference type="EMBL" id="CAG8445771.1"/>
    </source>
</evidence>
<reference evidence="1" key="1">
    <citation type="submission" date="2021-06" db="EMBL/GenBank/DDBJ databases">
        <authorList>
            <person name="Kallberg Y."/>
            <person name="Tangrot J."/>
            <person name="Rosling A."/>
        </authorList>
    </citation>
    <scope>NUCLEOTIDE SEQUENCE</scope>
    <source>
        <strain evidence="1">AU212A</strain>
    </source>
</reference>
<organism evidence="1 2">
    <name type="scientific">Scutellospora calospora</name>
    <dbReference type="NCBI Taxonomy" id="85575"/>
    <lineage>
        <taxon>Eukaryota</taxon>
        <taxon>Fungi</taxon>
        <taxon>Fungi incertae sedis</taxon>
        <taxon>Mucoromycota</taxon>
        <taxon>Glomeromycotina</taxon>
        <taxon>Glomeromycetes</taxon>
        <taxon>Diversisporales</taxon>
        <taxon>Gigasporaceae</taxon>
        <taxon>Scutellospora</taxon>
    </lineage>
</organism>
<name>A0ACA9K142_9GLOM</name>
<evidence type="ECO:0000313" key="2">
    <source>
        <dbReference type="Proteomes" id="UP000789860"/>
    </source>
</evidence>